<dbReference type="OMA" id="MQDARPV"/>
<accession>A0A1M2VNV0</accession>
<keyword evidence="2" id="KW-1185">Reference proteome</keyword>
<gene>
    <name evidence="1" type="ORF">TRAPUB_14264</name>
</gene>
<sequence>MPSPENMQDARPVLGHVNLMVDTLIANATLNDLQAFVRTTLATSPPAVAGTFTTAARRHLAKTNAGALPETGTLFATADGRGAQPTSELLAVLARSRMLYGAGMGLAGLSVLTQVVRATVGKQWAEDSEMEDVLAAVDADLTQAIQSAKEEIDGGRVADVAAAKQAHGALLKALKDEKQDVERWGGDFPFERALSSVELWKV</sequence>
<dbReference type="AlphaFoldDB" id="A0A1M2VNV0"/>
<proteinExistence type="predicted"/>
<reference evidence="1 2" key="1">
    <citation type="submission" date="2016-10" db="EMBL/GenBank/DDBJ databases">
        <title>Genome sequence of the basidiomycete white-rot fungus Trametes pubescens.</title>
        <authorList>
            <person name="Makela M.R."/>
            <person name="Granchi Z."/>
            <person name="Peng M."/>
            <person name="De Vries R.P."/>
            <person name="Grigoriev I."/>
            <person name="Riley R."/>
            <person name="Hilden K."/>
        </authorList>
    </citation>
    <scope>NUCLEOTIDE SEQUENCE [LARGE SCALE GENOMIC DNA]</scope>
    <source>
        <strain evidence="1 2">FBCC735</strain>
    </source>
</reference>
<evidence type="ECO:0000313" key="2">
    <source>
        <dbReference type="Proteomes" id="UP000184267"/>
    </source>
</evidence>
<dbReference type="OrthoDB" id="3219836at2759"/>
<protein>
    <submittedName>
        <fullName evidence="1">Uncharacterized protein</fullName>
    </submittedName>
</protein>
<comment type="caution">
    <text evidence="1">The sequence shown here is derived from an EMBL/GenBank/DDBJ whole genome shotgun (WGS) entry which is preliminary data.</text>
</comment>
<dbReference type="Proteomes" id="UP000184267">
    <property type="component" value="Unassembled WGS sequence"/>
</dbReference>
<evidence type="ECO:0000313" key="1">
    <source>
        <dbReference type="EMBL" id="OJT09267.1"/>
    </source>
</evidence>
<dbReference type="EMBL" id="MNAD01000957">
    <property type="protein sequence ID" value="OJT09267.1"/>
    <property type="molecule type" value="Genomic_DNA"/>
</dbReference>
<name>A0A1M2VNV0_TRAPU</name>
<dbReference type="STRING" id="154538.A0A1M2VNV0"/>
<organism evidence="1 2">
    <name type="scientific">Trametes pubescens</name>
    <name type="common">White-rot fungus</name>
    <dbReference type="NCBI Taxonomy" id="154538"/>
    <lineage>
        <taxon>Eukaryota</taxon>
        <taxon>Fungi</taxon>
        <taxon>Dikarya</taxon>
        <taxon>Basidiomycota</taxon>
        <taxon>Agaricomycotina</taxon>
        <taxon>Agaricomycetes</taxon>
        <taxon>Polyporales</taxon>
        <taxon>Polyporaceae</taxon>
        <taxon>Trametes</taxon>
    </lineage>
</organism>